<evidence type="ECO:0000256" key="1">
    <source>
        <dbReference type="ARBA" id="ARBA00006500"/>
    </source>
</evidence>
<dbReference type="CDD" id="cd00586">
    <property type="entry name" value="4HBT"/>
    <property type="match status" value="1"/>
</dbReference>
<keyword evidence="7" id="KW-0275">Fatty acid biosynthesis</keyword>
<keyword evidence="2" id="KW-0444">Lipid biosynthesis</keyword>
<evidence type="ECO:0000256" key="5">
    <source>
        <dbReference type="ARBA" id="ARBA00022946"/>
    </source>
</evidence>
<keyword evidence="3" id="KW-0378">Hydrolase</keyword>
<dbReference type="Proteomes" id="UP000274920">
    <property type="component" value="Unassembled WGS sequence"/>
</dbReference>
<dbReference type="Pfam" id="PF20791">
    <property type="entry name" value="Acyl-ACP_TE_C"/>
    <property type="match status" value="1"/>
</dbReference>
<comment type="caution">
    <text evidence="10">The sequence shown here is derived from an EMBL/GenBank/DDBJ whole genome shotgun (WGS) entry which is preliminary data.</text>
</comment>
<sequence length="234" mass="26761">MIYTFDSRVRYSEVDHKGTLTLPAMMNYLQDCSTFQSEDIGVGLAALRERHRVWLLSYWQVEIRRFPKLGERITVGTMATGFRGFFGNRNFYIDDADGDRLACANSIWVFMDAQTGRPIKPGEEEIAPYGLEDPLEMEYEGRKIGLSQEGQALEPFPVRRAHIDTNEHVNNSQYIQMVMDVLPGEMEVHKLRVDYKKSAVMGDIIFPKVSREEGRTVVELCDEAGHAYVVAELK</sequence>
<accession>A0A426DK93</accession>
<feature type="domain" description="Acyl-ACP thioesterase-like C-terminal" evidence="9">
    <location>
        <begin position="152"/>
        <end position="206"/>
    </location>
</feature>
<reference evidence="10" key="1">
    <citation type="submission" date="2018-10" db="EMBL/GenBank/DDBJ databases">
        <title>Schaedlerella arabinophila gen. nov. sp. nov., isolated from the mouse intestinal tract and comparative analysis with the genome of the closely related altered Schaedler flora strain ASF502.</title>
        <authorList>
            <person name="Miyake S."/>
            <person name="Soh M."/>
            <person name="Seedorf H."/>
        </authorList>
    </citation>
    <scope>NUCLEOTIDE SEQUENCE [LARGE SCALE GENOMIC DNA]</scope>
    <source>
        <strain evidence="10">DSM 106076</strain>
    </source>
</reference>
<evidence type="ECO:0000256" key="3">
    <source>
        <dbReference type="ARBA" id="ARBA00022801"/>
    </source>
</evidence>
<dbReference type="AlphaFoldDB" id="A0A426DK93"/>
<evidence type="ECO:0000259" key="8">
    <source>
        <dbReference type="Pfam" id="PF01643"/>
    </source>
</evidence>
<dbReference type="EMBL" id="RHJS01000002">
    <property type="protein sequence ID" value="RRK33218.1"/>
    <property type="molecule type" value="Genomic_DNA"/>
</dbReference>
<dbReference type="InterPro" id="IPR049427">
    <property type="entry name" value="Acyl-ACP_TE_C"/>
</dbReference>
<evidence type="ECO:0000256" key="4">
    <source>
        <dbReference type="ARBA" id="ARBA00022832"/>
    </source>
</evidence>
<dbReference type="InterPro" id="IPR029069">
    <property type="entry name" value="HotDog_dom_sf"/>
</dbReference>
<dbReference type="PANTHER" id="PTHR31727:SF6">
    <property type="entry name" value="OLEOYL-ACYL CARRIER PROTEIN THIOESTERASE 1, CHLOROPLASTIC"/>
    <property type="match status" value="1"/>
</dbReference>
<keyword evidence="6" id="KW-0443">Lipid metabolism</keyword>
<dbReference type="GO" id="GO:0000036">
    <property type="term" value="F:acyl carrier activity"/>
    <property type="evidence" value="ECO:0007669"/>
    <property type="project" value="TreeGrafter"/>
</dbReference>
<dbReference type="GO" id="GO:0016297">
    <property type="term" value="F:fatty acyl-[ACP] hydrolase activity"/>
    <property type="evidence" value="ECO:0007669"/>
    <property type="project" value="InterPro"/>
</dbReference>
<dbReference type="PANTHER" id="PTHR31727">
    <property type="entry name" value="OLEOYL-ACYL CARRIER PROTEIN THIOESTERASE 1, CHLOROPLASTIC"/>
    <property type="match status" value="1"/>
</dbReference>
<dbReference type="Gene3D" id="3.10.129.10">
    <property type="entry name" value="Hotdog Thioesterase"/>
    <property type="match status" value="1"/>
</dbReference>
<keyword evidence="4" id="KW-0276">Fatty acid metabolism</keyword>
<dbReference type="InterPro" id="IPR002864">
    <property type="entry name" value="Acyl-ACP_thioesterase_NHD"/>
</dbReference>
<dbReference type="RefSeq" id="WP_125128541.1">
    <property type="nucleotide sequence ID" value="NZ_RHJS01000002.1"/>
</dbReference>
<evidence type="ECO:0000256" key="7">
    <source>
        <dbReference type="ARBA" id="ARBA00023160"/>
    </source>
</evidence>
<comment type="similarity">
    <text evidence="1">Belongs to the acyl-ACP thioesterase family.</text>
</comment>
<dbReference type="Pfam" id="PF01643">
    <property type="entry name" value="Acyl-ACP_TE"/>
    <property type="match status" value="1"/>
</dbReference>
<proteinExistence type="inferred from homology"/>
<evidence type="ECO:0000259" key="9">
    <source>
        <dbReference type="Pfam" id="PF20791"/>
    </source>
</evidence>
<keyword evidence="5" id="KW-0809">Transit peptide</keyword>
<dbReference type="SUPFAM" id="SSF54637">
    <property type="entry name" value="Thioesterase/thiol ester dehydrase-isomerase"/>
    <property type="match status" value="2"/>
</dbReference>
<evidence type="ECO:0000256" key="6">
    <source>
        <dbReference type="ARBA" id="ARBA00023098"/>
    </source>
</evidence>
<evidence type="ECO:0000256" key="2">
    <source>
        <dbReference type="ARBA" id="ARBA00022516"/>
    </source>
</evidence>
<gene>
    <name evidence="10" type="ORF">EBB54_19135</name>
</gene>
<organism evidence="10 11">
    <name type="scientific">Schaedlerella arabinosiphila</name>
    <dbReference type="NCBI Taxonomy" id="2044587"/>
    <lineage>
        <taxon>Bacteria</taxon>
        <taxon>Bacillati</taxon>
        <taxon>Bacillota</taxon>
        <taxon>Clostridia</taxon>
        <taxon>Lachnospirales</taxon>
        <taxon>Lachnospiraceae</taxon>
        <taxon>Schaedlerella</taxon>
    </lineage>
</organism>
<protein>
    <submittedName>
        <fullName evidence="10">Acyl-[acyl-carrier-protein] thioesterase</fullName>
    </submittedName>
</protein>
<evidence type="ECO:0000313" key="10">
    <source>
        <dbReference type="EMBL" id="RRK33218.1"/>
    </source>
</evidence>
<keyword evidence="11" id="KW-1185">Reference proteome</keyword>
<evidence type="ECO:0000313" key="11">
    <source>
        <dbReference type="Proteomes" id="UP000274920"/>
    </source>
</evidence>
<dbReference type="InterPro" id="IPR045023">
    <property type="entry name" value="FATA/B"/>
</dbReference>
<feature type="domain" description="Acyl-ACP thioesterase N-terminal hotdog" evidence="8">
    <location>
        <begin position="8"/>
        <end position="129"/>
    </location>
</feature>
<name>A0A426DK93_9FIRM</name>